<accession>A0A512MAI5</accession>
<evidence type="ECO:0000313" key="2">
    <source>
        <dbReference type="EMBL" id="GEP43746.1"/>
    </source>
</evidence>
<dbReference type="EMBL" id="BKAG01000020">
    <property type="protein sequence ID" value="GEP43746.1"/>
    <property type="molecule type" value="Genomic_DNA"/>
</dbReference>
<name>A0A512MAI5_9BACT</name>
<feature type="compositionally biased region" description="Low complexity" evidence="1">
    <location>
        <begin position="26"/>
        <end position="58"/>
    </location>
</feature>
<comment type="caution">
    <text evidence="2">The sequence shown here is derived from an EMBL/GenBank/DDBJ whole genome shotgun (WGS) entry which is preliminary data.</text>
</comment>
<gene>
    <name evidence="2" type="ORF">BGE01nite_30370</name>
</gene>
<organism evidence="2 3">
    <name type="scientific">Brevifollis gellanilyticus</name>
    <dbReference type="NCBI Taxonomy" id="748831"/>
    <lineage>
        <taxon>Bacteria</taxon>
        <taxon>Pseudomonadati</taxon>
        <taxon>Verrucomicrobiota</taxon>
        <taxon>Verrucomicrobiia</taxon>
        <taxon>Verrucomicrobiales</taxon>
        <taxon>Verrucomicrobiaceae</taxon>
    </lineage>
</organism>
<feature type="compositionally biased region" description="Low complexity" evidence="1">
    <location>
        <begin position="1"/>
        <end position="13"/>
    </location>
</feature>
<dbReference type="AlphaFoldDB" id="A0A512MAI5"/>
<keyword evidence="3" id="KW-1185">Reference proteome</keyword>
<dbReference type="RefSeq" id="WP_146851319.1">
    <property type="nucleotide sequence ID" value="NZ_BKAG01000020.1"/>
</dbReference>
<protein>
    <submittedName>
        <fullName evidence="2">Uncharacterized protein</fullName>
    </submittedName>
</protein>
<dbReference type="Proteomes" id="UP000321577">
    <property type="component" value="Unassembled WGS sequence"/>
</dbReference>
<feature type="region of interest" description="Disordered" evidence="1">
    <location>
        <begin position="1"/>
        <end position="58"/>
    </location>
</feature>
<evidence type="ECO:0000313" key="3">
    <source>
        <dbReference type="Proteomes" id="UP000321577"/>
    </source>
</evidence>
<dbReference type="OrthoDB" id="5468577at2"/>
<reference evidence="2 3" key="1">
    <citation type="submission" date="2019-07" db="EMBL/GenBank/DDBJ databases">
        <title>Whole genome shotgun sequence of Brevifollis gellanilyticus NBRC 108608.</title>
        <authorList>
            <person name="Hosoyama A."/>
            <person name="Uohara A."/>
            <person name="Ohji S."/>
            <person name="Ichikawa N."/>
        </authorList>
    </citation>
    <scope>NUCLEOTIDE SEQUENCE [LARGE SCALE GENOMIC DNA]</scope>
    <source>
        <strain evidence="2 3">NBRC 108608</strain>
    </source>
</reference>
<sequence>MSVHLQQPLLGGLPPLPHDQGIDAGQNNVPPQQGYVPPQLGGQLPQAPHLAQQQGGQQIPQPSIHMRRFSAVLVGVGSAFRALLAVGTLGISEGLKALAGKIYDAATSSSRHQGPIAINLPNNGGLVHVDPSILPGRIPKGMTQLQMQQALQDKVDDGYRLVSDLTAGNPIGRTCTQKDMTDIMFFLQVKAENSKGSFKEGAFNIADPGGRIKTFLDSNNTAYQRDSSHITAFQTTGGEGHRGIDANGGGPDFDKTLPHGMKTLLYGGMSTNPGLKMPEDRLYLKIESHGAWLTKPRGGDDAGGPHRTGNRHDVGAFLGHSLSFIATRGQGSAAGTFKERIPDTVKNAYESLQERIGPPANATLGQGDPTGTASGIRVMLENVDLALTQVIHGSQEERDLQFFANNIRATYDHSNVRFGNEIIFTAQDMA</sequence>
<proteinExistence type="predicted"/>
<evidence type="ECO:0000256" key="1">
    <source>
        <dbReference type="SAM" id="MobiDB-lite"/>
    </source>
</evidence>